<name>A0ABR4J6B8_9EURO</name>
<protein>
    <submittedName>
        <fullName evidence="2">Uncharacterized protein</fullName>
    </submittedName>
</protein>
<feature type="non-terminal residue" evidence="2">
    <location>
        <position position="50"/>
    </location>
</feature>
<keyword evidence="1" id="KW-1133">Transmembrane helix</keyword>
<comment type="caution">
    <text evidence="2">The sequence shown here is derived from an EMBL/GenBank/DDBJ whole genome shotgun (WGS) entry which is preliminary data.</text>
</comment>
<gene>
    <name evidence="2" type="ORF">BJY01DRAFT_223474</name>
</gene>
<keyword evidence="1" id="KW-0812">Transmembrane</keyword>
<evidence type="ECO:0000313" key="3">
    <source>
        <dbReference type="Proteomes" id="UP001610446"/>
    </source>
</evidence>
<feature type="transmembrane region" description="Helical" evidence="1">
    <location>
        <begin position="20"/>
        <end position="42"/>
    </location>
</feature>
<evidence type="ECO:0000313" key="2">
    <source>
        <dbReference type="EMBL" id="KAL2835534.1"/>
    </source>
</evidence>
<reference evidence="2 3" key="1">
    <citation type="submission" date="2024-07" db="EMBL/GenBank/DDBJ databases">
        <title>Section-level genome sequencing and comparative genomics of Aspergillus sections Usti and Cavernicolus.</title>
        <authorList>
            <consortium name="Lawrence Berkeley National Laboratory"/>
            <person name="Nybo J.L."/>
            <person name="Vesth T.C."/>
            <person name="Theobald S."/>
            <person name="Frisvad J.C."/>
            <person name="Larsen T.O."/>
            <person name="Kjaerboelling I."/>
            <person name="Rothschild-Mancinelli K."/>
            <person name="Lyhne E.K."/>
            <person name="Kogle M.E."/>
            <person name="Barry K."/>
            <person name="Clum A."/>
            <person name="Na H."/>
            <person name="Ledsgaard L."/>
            <person name="Lin J."/>
            <person name="Lipzen A."/>
            <person name="Kuo A."/>
            <person name="Riley R."/>
            <person name="Mondo S."/>
            <person name="Labutti K."/>
            <person name="Haridas S."/>
            <person name="Pangalinan J."/>
            <person name="Salamov A.A."/>
            <person name="Simmons B.A."/>
            <person name="Magnuson J.K."/>
            <person name="Chen J."/>
            <person name="Drula E."/>
            <person name="Henrissat B."/>
            <person name="Wiebenga A."/>
            <person name="Lubbers R.J."/>
            <person name="Gomes A.C."/>
            <person name="Makela M.R."/>
            <person name="Stajich J."/>
            <person name="Grigoriev I.V."/>
            <person name="Mortensen U.H."/>
            <person name="De Vries R.P."/>
            <person name="Baker S.E."/>
            <person name="Andersen M.R."/>
        </authorList>
    </citation>
    <scope>NUCLEOTIDE SEQUENCE [LARGE SCALE GENOMIC DNA]</scope>
    <source>
        <strain evidence="2 3">CBS 123904</strain>
    </source>
</reference>
<keyword evidence="3" id="KW-1185">Reference proteome</keyword>
<dbReference type="Proteomes" id="UP001610446">
    <property type="component" value="Unassembled WGS sequence"/>
</dbReference>
<keyword evidence="1" id="KW-0472">Membrane</keyword>
<proteinExistence type="predicted"/>
<organism evidence="2 3">
    <name type="scientific">Aspergillus pseudoustus</name>
    <dbReference type="NCBI Taxonomy" id="1810923"/>
    <lineage>
        <taxon>Eukaryota</taxon>
        <taxon>Fungi</taxon>
        <taxon>Dikarya</taxon>
        <taxon>Ascomycota</taxon>
        <taxon>Pezizomycotina</taxon>
        <taxon>Eurotiomycetes</taxon>
        <taxon>Eurotiomycetidae</taxon>
        <taxon>Eurotiales</taxon>
        <taxon>Aspergillaceae</taxon>
        <taxon>Aspergillus</taxon>
        <taxon>Aspergillus subgen. Nidulantes</taxon>
    </lineage>
</organism>
<dbReference type="EMBL" id="JBFXLU010000201">
    <property type="protein sequence ID" value="KAL2835534.1"/>
    <property type="molecule type" value="Genomic_DNA"/>
</dbReference>
<accession>A0ABR4J6B8</accession>
<sequence length="50" mass="5841">MHGLIPTDLDFCGLTAKMLFRFPLFCFLLSRFPLFASVWYFCGVEVLYTI</sequence>
<evidence type="ECO:0000256" key="1">
    <source>
        <dbReference type="SAM" id="Phobius"/>
    </source>
</evidence>